<accession>A0A367MFW2</accession>
<proteinExistence type="predicted"/>
<comment type="caution">
    <text evidence="2">The sequence shown here is derived from an EMBL/GenBank/DDBJ whole genome shotgun (WGS) entry which is preliminary data.</text>
</comment>
<reference evidence="2 3" key="1">
    <citation type="submission" date="2018-07" db="EMBL/GenBank/DDBJ databases">
        <title>Mechanisms of high-level aminoglycoside resistance among Gram-negative pathogens in Brazil.</title>
        <authorList>
            <person name="Ballaben A.S."/>
            <person name="Darini A.L.C."/>
            <person name="Doi Y."/>
        </authorList>
    </citation>
    <scope>NUCLEOTIDE SEQUENCE [LARGE SCALE GENOMIC DNA]</scope>
    <source>
        <strain evidence="2 3">B2-305</strain>
    </source>
</reference>
<dbReference type="InterPro" id="IPR042099">
    <property type="entry name" value="ANL_N_sf"/>
</dbReference>
<dbReference type="SUPFAM" id="SSF56801">
    <property type="entry name" value="Acetyl-CoA synthetase-like"/>
    <property type="match status" value="1"/>
</dbReference>
<sequence length="296" mass="32629">MSSLPVPVSLDSTLRHLGSADPRRPFLIDAREPERPLEYTWGDADRQVDALAEQIAAHACRSVGVLLDNSYRNLCLIYAVMRAGKHLVLIDPEWGEAAKQAIVDEMRLDALASEHPLEGALAGLRLALDFERSATRRLDRAAHSHMILFTSGTTGQPKGIELSQQAMLHAYRIGRDCLGIGEHTRSGCFYRISGLGILGINFLFPLLYGGSAVLLPLHCWADSEGFWECVERFGISFLYLVPPVVNHMVKEGSPPPRRLPLQRLLCVAGSARLDADLQAAFQRDYAALANIYGLSE</sequence>
<dbReference type="GO" id="GO:0016874">
    <property type="term" value="F:ligase activity"/>
    <property type="evidence" value="ECO:0007669"/>
    <property type="project" value="UniProtKB-KW"/>
</dbReference>
<dbReference type="Gene3D" id="3.40.50.12780">
    <property type="entry name" value="N-terminal domain of ligase-like"/>
    <property type="match status" value="1"/>
</dbReference>
<evidence type="ECO:0000313" key="2">
    <source>
        <dbReference type="EMBL" id="RCI76300.1"/>
    </source>
</evidence>
<dbReference type="Pfam" id="PF00501">
    <property type="entry name" value="AMP-binding"/>
    <property type="match status" value="1"/>
</dbReference>
<evidence type="ECO:0000313" key="3">
    <source>
        <dbReference type="Proteomes" id="UP000253594"/>
    </source>
</evidence>
<name>A0A367MFW2_PSEAI</name>
<dbReference type="Proteomes" id="UP000253594">
    <property type="component" value="Unassembled WGS sequence"/>
</dbReference>
<dbReference type="PANTHER" id="PTHR45398:SF1">
    <property type="entry name" value="ENZYME, PUTATIVE (JCVI)-RELATED"/>
    <property type="match status" value="1"/>
</dbReference>
<evidence type="ECO:0000259" key="1">
    <source>
        <dbReference type="Pfam" id="PF00501"/>
    </source>
</evidence>
<dbReference type="EMBL" id="QORE01000050">
    <property type="protein sequence ID" value="RCI76300.1"/>
    <property type="molecule type" value="Genomic_DNA"/>
</dbReference>
<dbReference type="InterPro" id="IPR020845">
    <property type="entry name" value="AMP-binding_CS"/>
</dbReference>
<dbReference type="PANTHER" id="PTHR45398">
    <property type="match status" value="1"/>
</dbReference>
<organism evidence="2 3">
    <name type="scientific">Pseudomonas aeruginosa</name>
    <dbReference type="NCBI Taxonomy" id="287"/>
    <lineage>
        <taxon>Bacteria</taxon>
        <taxon>Pseudomonadati</taxon>
        <taxon>Pseudomonadota</taxon>
        <taxon>Gammaproteobacteria</taxon>
        <taxon>Pseudomonadales</taxon>
        <taxon>Pseudomonadaceae</taxon>
        <taxon>Pseudomonas</taxon>
    </lineage>
</organism>
<dbReference type="PROSITE" id="PS00455">
    <property type="entry name" value="AMP_BINDING"/>
    <property type="match status" value="1"/>
</dbReference>
<gene>
    <name evidence="2" type="ORF">DT376_03080</name>
</gene>
<protein>
    <submittedName>
        <fullName evidence="2">Long-chain fatty acid--CoA ligase</fullName>
    </submittedName>
</protein>
<feature type="domain" description="AMP-dependent synthetase/ligase" evidence="1">
    <location>
        <begin position="21"/>
        <end position="296"/>
    </location>
</feature>
<feature type="non-terminal residue" evidence="2">
    <location>
        <position position="296"/>
    </location>
</feature>
<keyword evidence="2" id="KW-0436">Ligase</keyword>
<dbReference type="AlphaFoldDB" id="A0A367MFW2"/>
<dbReference type="InterPro" id="IPR000873">
    <property type="entry name" value="AMP-dep_synth/lig_dom"/>
</dbReference>